<dbReference type="InterPro" id="IPR020612">
    <property type="entry name" value="Methylthiotransferase_CS"/>
</dbReference>
<dbReference type="Pfam" id="PF00919">
    <property type="entry name" value="UPF0004"/>
    <property type="match status" value="1"/>
</dbReference>
<comment type="catalytic activity">
    <reaction evidence="8">
        <text>L-aspartate(89)-[ribosomal protein uS12]-hydrogen + (sulfur carrier)-SH + AH2 + 2 S-adenosyl-L-methionine = 3-methylsulfanyl-L-aspartate(89)-[ribosomal protein uS12]-hydrogen + (sulfur carrier)-H + 5'-deoxyadenosine + L-methionine + A + S-adenosyl-L-homocysteine + 2 H(+)</text>
        <dbReference type="Rhea" id="RHEA:37087"/>
        <dbReference type="Rhea" id="RHEA-COMP:10460"/>
        <dbReference type="Rhea" id="RHEA-COMP:10461"/>
        <dbReference type="Rhea" id="RHEA-COMP:14737"/>
        <dbReference type="Rhea" id="RHEA-COMP:14739"/>
        <dbReference type="ChEBI" id="CHEBI:13193"/>
        <dbReference type="ChEBI" id="CHEBI:15378"/>
        <dbReference type="ChEBI" id="CHEBI:17319"/>
        <dbReference type="ChEBI" id="CHEBI:17499"/>
        <dbReference type="ChEBI" id="CHEBI:29917"/>
        <dbReference type="ChEBI" id="CHEBI:29961"/>
        <dbReference type="ChEBI" id="CHEBI:57844"/>
        <dbReference type="ChEBI" id="CHEBI:57856"/>
        <dbReference type="ChEBI" id="CHEBI:59789"/>
        <dbReference type="ChEBI" id="CHEBI:64428"/>
        <dbReference type="ChEBI" id="CHEBI:73599"/>
        <dbReference type="EC" id="2.8.4.4"/>
    </reaction>
</comment>
<feature type="domain" description="Radical SAM core" evidence="10">
    <location>
        <begin position="125"/>
        <end position="354"/>
    </location>
</feature>
<dbReference type="SFLD" id="SFLDG01061">
    <property type="entry name" value="methylthiotransferase"/>
    <property type="match status" value="1"/>
</dbReference>
<evidence type="ECO:0000256" key="6">
    <source>
        <dbReference type="ARBA" id="ARBA00023004"/>
    </source>
</evidence>
<dbReference type="InterPro" id="IPR005839">
    <property type="entry name" value="Methylthiotransferase"/>
</dbReference>
<dbReference type="GO" id="GO:0051539">
    <property type="term" value="F:4 iron, 4 sulfur cluster binding"/>
    <property type="evidence" value="ECO:0007669"/>
    <property type="project" value="UniProtKB-UniRule"/>
</dbReference>
<dbReference type="InterPro" id="IPR023404">
    <property type="entry name" value="rSAM_horseshoe"/>
</dbReference>
<feature type="binding site" evidence="8">
    <location>
        <position position="48"/>
    </location>
    <ligand>
        <name>[4Fe-4S] cluster</name>
        <dbReference type="ChEBI" id="CHEBI:49883"/>
        <label>1</label>
    </ligand>
</feature>
<evidence type="ECO:0000256" key="2">
    <source>
        <dbReference type="ARBA" id="ARBA00022490"/>
    </source>
</evidence>
<accession>D1B785</accession>
<reference evidence="11 12" key="1">
    <citation type="journal article" date="2009" name="Stand. Genomic Sci.">
        <title>Complete genome sequence of Thermanaerovibrio acidaminovorans type strain (Su883).</title>
        <authorList>
            <person name="Chovatia M."/>
            <person name="Sikorski J."/>
            <person name="Schroder M."/>
            <person name="Lapidus A."/>
            <person name="Nolan M."/>
            <person name="Tice H."/>
            <person name="Glavina Del Rio T."/>
            <person name="Copeland A."/>
            <person name="Cheng J.F."/>
            <person name="Lucas S."/>
            <person name="Chen F."/>
            <person name="Bruce D."/>
            <person name="Goodwin L."/>
            <person name="Pitluck S."/>
            <person name="Ivanova N."/>
            <person name="Mavromatis K."/>
            <person name="Ovchinnikova G."/>
            <person name="Pati A."/>
            <person name="Chen A."/>
            <person name="Palaniappan K."/>
            <person name="Land M."/>
            <person name="Hauser L."/>
            <person name="Chang Y.J."/>
            <person name="Jeffries C.D."/>
            <person name="Chain P."/>
            <person name="Saunders E."/>
            <person name="Detter J.C."/>
            <person name="Brettin T."/>
            <person name="Rohde M."/>
            <person name="Goker M."/>
            <person name="Spring S."/>
            <person name="Bristow J."/>
            <person name="Markowitz V."/>
            <person name="Hugenholtz P."/>
            <person name="Kyrpides N.C."/>
            <person name="Klenk H.P."/>
            <person name="Eisen J.A."/>
        </authorList>
    </citation>
    <scope>NUCLEOTIDE SEQUENCE [LARGE SCALE GENOMIC DNA]</scope>
    <source>
        <strain evidence="12">ATCC 49978 / DSM 6589 / Su883</strain>
    </source>
</reference>
<dbReference type="InterPro" id="IPR007197">
    <property type="entry name" value="rSAM"/>
</dbReference>
<sequence>MDKKVYVLSLGCAKNRVDGERFLGVALERGYVQVHEPQGADLCIINTCGFLMSAVKENLDAILEAEELRRRGLIGSLAVVGCLVNRYEEELRRELQVDFLGRTECYRELGEFLGGASEGPRRPLGGSEVVRYLKVAEGCSNRCAYCAIPLIRGDLRSLPVAHLVREAELLLEQGAREICLVAQDLTRYGEDLGTDLMELLDQMEATVRGHGVLRLLYLHPTRVTRELVERVASSDVVASYLDVPVQHASDRVLASMGRAMGYEDAVRPFLEARQVDPLFAMRTTLMVGYPGEGREDFDALIRFLEEARPDRVGAFVFSPEEGTQAFQLPRRVSGRTARSRLDRLMARAAEVSLDRQRLMEGREVRVLLEAVEDGQWVGRSYREAPEVDGSILIPEGEGLRVGGFYRVLLEEALEHDFIGRVTGVEDL</sequence>
<evidence type="ECO:0000256" key="7">
    <source>
        <dbReference type="ARBA" id="ARBA00023014"/>
    </source>
</evidence>
<evidence type="ECO:0000259" key="9">
    <source>
        <dbReference type="PROSITE" id="PS51449"/>
    </source>
</evidence>
<dbReference type="PROSITE" id="PS01278">
    <property type="entry name" value="MTTASE_RADICAL"/>
    <property type="match status" value="1"/>
</dbReference>
<comment type="cofactor">
    <cofactor evidence="8">
        <name>[4Fe-4S] cluster</name>
        <dbReference type="ChEBI" id="CHEBI:49883"/>
    </cofactor>
    <text evidence="8">Binds 2 [4Fe-4S] clusters. One cluster is coordinated with 3 cysteines and an exchangeable S-adenosyl-L-methionine.</text>
</comment>
<keyword evidence="3 8" id="KW-0808">Transferase</keyword>
<dbReference type="InterPro" id="IPR012340">
    <property type="entry name" value="NA-bd_OB-fold"/>
</dbReference>
<keyword evidence="5 8" id="KW-0479">Metal-binding</keyword>
<dbReference type="Proteomes" id="UP000002030">
    <property type="component" value="Chromosome"/>
</dbReference>
<feature type="binding site" evidence="8">
    <location>
        <position position="82"/>
    </location>
    <ligand>
        <name>[4Fe-4S] cluster</name>
        <dbReference type="ChEBI" id="CHEBI:49883"/>
        <label>1</label>
    </ligand>
</feature>
<dbReference type="KEGG" id="tai:Taci_1662"/>
<keyword evidence="6 8" id="KW-0408">Iron</keyword>
<dbReference type="OrthoDB" id="9805215at2"/>
<gene>
    <name evidence="8" type="primary">rimO</name>
    <name evidence="11" type="ordered locus">Taci_1662</name>
</gene>
<dbReference type="InterPro" id="IPR013848">
    <property type="entry name" value="Methylthiotransferase_N"/>
</dbReference>
<comment type="similarity">
    <text evidence="8">Belongs to the methylthiotransferase family. RimO subfamily.</text>
</comment>
<dbReference type="PATRIC" id="fig|525903.6.peg.1652"/>
<evidence type="ECO:0000256" key="5">
    <source>
        <dbReference type="ARBA" id="ARBA00022723"/>
    </source>
</evidence>
<name>D1B785_THEAS</name>
<evidence type="ECO:0000259" key="10">
    <source>
        <dbReference type="PROSITE" id="PS51918"/>
    </source>
</evidence>
<feature type="binding site" evidence="8">
    <location>
        <position position="139"/>
    </location>
    <ligand>
        <name>[4Fe-4S] cluster</name>
        <dbReference type="ChEBI" id="CHEBI:49883"/>
        <label>2</label>
        <note>4Fe-4S-S-AdoMet</note>
    </ligand>
</feature>
<dbReference type="SFLD" id="SFLDG01082">
    <property type="entry name" value="B12-binding_domain_containing"/>
    <property type="match status" value="1"/>
</dbReference>
<dbReference type="eggNOG" id="COG0621">
    <property type="taxonomic scope" value="Bacteria"/>
</dbReference>
<evidence type="ECO:0000256" key="3">
    <source>
        <dbReference type="ARBA" id="ARBA00022679"/>
    </source>
</evidence>
<dbReference type="GO" id="GO:0006400">
    <property type="term" value="P:tRNA modification"/>
    <property type="evidence" value="ECO:0007669"/>
    <property type="project" value="InterPro"/>
</dbReference>
<keyword evidence="7 8" id="KW-0411">Iron-sulfur</keyword>
<dbReference type="NCBIfam" id="TIGR00089">
    <property type="entry name" value="MiaB/RimO family radical SAM methylthiotransferase"/>
    <property type="match status" value="1"/>
</dbReference>
<keyword evidence="1 8" id="KW-0004">4Fe-4S</keyword>
<dbReference type="EMBL" id="CP001818">
    <property type="protein sequence ID" value="ACZ19876.1"/>
    <property type="molecule type" value="Genomic_DNA"/>
</dbReference>
<dbReference type="Gene3D" id="3.80.30.20">
    <property type="entry name" value="tm_1862 like domain"/>
    <property type="match status" value="1"/>
</dbReference>
<comment type="function">
    <text evidence="8">Catalyzes the methylthiolation of an aspartic acid residue of ribosomal protein uS12.</text>
</comment>
<dbReference type="Gene3D" id="3.40.50.12160">
    <property type="entry name" value="Methylthiotransferase, N-terminal domain"/>
    <property type="match status" value="1"/>
</dbReference>
<organism evidence="11 12">
    <name type="scientific">Thermanaerovibrio acidaminovorans (strain ATCC 49978 / DSM 6589 / Su883)</name>
    <name type="common">Selenomonas acidaminovorans</name>
    <dbReference type="NCBI Taxonomy" id="525903"/>
    <lineage>
        <taxon>Bacteria</taxon>
        <taxon>Thermotogati</taxon>
        <taxon>Synergistota</taxon>
        <taxon>Synergistia</taxon>
        <taxon>Synergistales</taxon>
        <taxon>Synergistaceae</taxon>
        <taxon>Thermanaerovibrio</taxon>
    </lineage>
</organism>
<dbReference type="Gene3D" id="2.40.50.140">
    <property type="entry name" value="Nucleic acid-binding proteins"/>
    <property type="match status" value="1"/>
</dbReference>
<dbReference type="STRING" id="525903.Taci_1662"/>
<feature type="domain" description="MTTase N-terminal" evidence="9">
    <location>
        <begin position="3"/>
        <end position="118"/>
    </location>
</feature>
<dbReference type="PANTHER" id="PTHR43837">
    <property type="entry name" value="RIBOSOMAL PROTEIN S12 METHYLTHIOTRANSFERASE RIMO"/>
    <property type="match status" value="1"/>
</dbReference>
<dbReference type="InterPro" id="IPR038135">
    <property type="entry name" value="Methylthiotransferase_N_sf"/>
</dbReference>
<dbReference type="GO" id="GO:0035599">
    <property type="term" value="F:aspartic acid methylthiotransferase activity"/>
    <property type="evidence" value="ECO:0007669"/>
    <property type="project" value="TreeGrafter"/>
</dbReference>
<feature type="binding site" evidence="8">
    <location>
        <position position="143"/>
    </location>
    <ligand>
        <name>[4Fe-4S] cluster</name>
        <dbReference type="ChEBI" id="CHEBI:49883"/>
        <label>2</label>
        <note>4Fe-4S-S-AdoMet</note>
    </ligand>
</feature>
<dbReference type="HOGENOM" id="CLU_018697_0_0_0"/>
<dbReference type="PANTHER" id="PTHR43837:SF1">
    <property type="entry name" value="RIBOSOMAL PROTEIN US12 METHYLTHIOTRANSFERASE RIMO"/>
    <property type="match status" value="1"/>
</dbReference>
<dbReference type="CDD" id="cd01335">
    <property type="entry name" value="Radical_SAM"/>
    <property type="match status" value="1"/>
</dbReference>
<dbReference type="GO" id="GO:0046872">
    <property type="term" value="F:metal ion binding"/>
    <property type="evidence" value="ECO:0007669"/>
    <property type="project" value="UniProtKB-KW"/>
</dbReference>
<dbReference type="InterPro" id="IPR058240">
    <property type="entry name" value="rSAM_sf"/>
</dbReference>
<dbReference type="SMART" id="SM00729">
    <property type="entry name" value="Elp3"/>
    <property type="match status" value="1"/>
</dbReference>
<dbReference type="Pfam" id="PF18693">
    <property type="entry name" value="TRAM_2"/>
    <property type="match status" value="1"/>
</dbReference>
<dbReference type="InterPro" id="IPR005840">
    <property type="entry name" value="Ribosomal_uS12_MeSTrfase_RimO"/>
</dbReference>
<protein>
    <recommendedName>
        <fullName evidence="8">Ribosomal protein uS12 methylthiotransferase RimO</fullName>
        <shortName evidence="8">uS12 MTTase</shortName>
        <shortName evidence="8">uS12 methylthiotransferase</shortName>
        <ecNumber evidence="8">2.8.4.4</ecNumber>
    </recommendedName>
    <alternativeName>
        <fullName evidence="8">Ribosomal protein uS12 (aspartate-C(3))-methylthiotransferase</fullName>
    </alternativeName>
    <alternativeName>
        <fullName evidence="8">Ribosome maturation factor RimO</fullName>
    </alternativeName>
</protein>
<dbReference type="RefSeq" id="WP_012870385.1">
    <property type="nucleotide sequence ID" value="NC_013522.1"/>
</dbReference>
<keyword evidence="4 8" id="KW-0949">S-adenosyl-L-methionine</keyword>
<dbReference type="SUPFAM" id="SSF102114">
    <property type="entry name" value="Radical SAM enzymes"/>
    <property type="match status" value="1"/>
</dbReference>
<dbReference type="InterPro" id="IPR006638">
    <property type="entry name" value="Elp3/MiaA/NifB-like_rSAM"/>
</dbReference>
<dbReference type="GO" id="GO:0103039">
    <property type="term" value="F:protein methylthiotransferase activity"/>
    <property type="evidence" value="ECO:0007669"/>
    <property type="project" value="UniProtKB-EC"/>
</dbReference>
<proteinExistence type="inferred from homology"/>
<evidence type="ECO:0000313" key="11">
    <source>
        <dbReference type="EMBL" id="ACZ19876.1"/>
    </source>
</evidence>
<dbReference type="Pfam" id="PF04055">
    <property type="entry name" value="Radical_SAM"/>
    <property type="match status" value="1"/>
</dbReference>
<evidence type="ECO:0000256" key="4">
    <source>
        <dbReference type="ARBA" id="ARBA00022691"/>
    </source>
</evidence>
<dbReference type="HAMAP" id="MF_01865">
    <property type="entry name" value="MTTase_RimO"/>
    <property type="match status" value="1"/>
</dbReference>
<dbReference type="PROSITE" id="PS51449">
    <property type="entry name" value="MTTASE_N"/>
    <property type="match status" value="1"/>
</dbReference>
<dbReference type="SFLD" id="SFLDS00029">
    <property type="entry name" value="Radical_SAM"/>
    <property type="match status" value="1"/>
</dbReference>
<dbReference type="EC" id="2.8.4.4" evidence="8"/>
<dbReference type="InterPro" id="IPR002792">
    <property type="entry name" value="TRAM_dom"/>
</dbReference>
<dbReference type="EnsemblBacteria" id="ACZ19876">
    <property type="protein sequence ID" value="ACZ19876"/>
    <property type="gene ID" value="Taci_1662"/>
</dbReference>
<evidence type="ECO:0000256" key="1">
    <source>
        <dbReference type="ARBA" id="ARBA00022485"/>
    </source>
</evidence>
<feature type="binding site" evidence="8">
    <location>
        <position position="146"/>
    </location>
    <ligand>
        <name>[4Fe-4S] cluster</name>
        <dbReference type="ChEBI" id="CHEBI:49883"/>
        <label>2</label>
        <note>4Fe-4S-S-AdoMet</note>
    </ligand>
</feature>
<keyword evidence="12" id="KW-1185">Reference proteome</keyword>
<keyword evidence="2 8" id="KW-0963">Cytoplasm</keyword>
<dbReference type="GO" id="GO:0005829">
    <property type="term" value="C:cytosol"/>
    <property type="evidence" value="ECO:0007669"/>
    <property type="project" value="TreeGrafter"/>
</dbReference>
<comment type="subcellular location">
    <subcellularLocation>
        <location evidence="8">Cytoplasm</location>
    </subcellularLocation>
</comment>
<evidence type="ECO:0000256" key="8">
    <source>
        <dbReference type="HAMAP-Rule" id="MF_01865"/>
    </source>
</evidence>
<feature type="binding site" evidence="8">
    <location>
        <position position="12"/>
    </location>
    <ligand>
        <name>[4Fe-4S] cluster</name>
        <dbReference type="ChEBI" id="CHEBI:49883"/>
        <label>1</label>
    </ligand>
</feature>
<dbReference type="AlphaFoldDB" id="D1B785"/>
<dbReference type="PROSITE" id="PS51918">
    <property type="entry name" value="RADICAL_SAM"/>
    <property type="match status" value="1"/>
</dbReference>
<evidence type="ECO:0000313" key="12">
    <source>
        <dbReference type="Proteomes" id="UP000002030"/>
    </source>
</evidence>